<evidence type="ECO:0000313" key="12">
    <source>
        <dbReference type="Proteomes" id="UP001174909"/>
    </source>
</evidence>
<reference evidence="11" key="1">
    <citation type="submission" date="2023-03" db="EMBL/GenBank/DDBJ databases">
        <authorList>
            <person name="Steffen K."/>
            <person name="Cardenas P."/>
        </authorList>
    </citation>
    <scope>NUCLEOTIDE SEQUENCE</scope>
</reference>
<dbReference type="InterPro" id="IPR000539">
    <property type="entry name" value="Frizzled/Smoothened_7TM"/>
</dbReference>
<keyword evidence="3" id="KW-0217">Developmental protein</keyword>
<feature type="transmembrane region" description="Helical" evidence="9">
    <location>
        <begin position="227"/>
        <end position="249"/>
    </location>
</feature>
<evidence type="ECO:0000256" key="6">
    <source>
        <dbReference type="ARBA" id="ARBA00023136"/>
    </source>
</evidence>
<feature type="region of interest" description="Disordered" evidence="8">
    <location>
        <begin position="150"/>
        <end position="179"/>
    </location>
</feature>
<evidence type="ECO:0000256" key="9">
    <source>
        <dbReference type="SAM" id="Phobius"/>
    </source>
</evidence>
<dbReference type="SMART" id="SM01330">
    <property type="entry name" value="Frizzled"/>
    <property type="match status" value="1"/>
</dbReference>
<evidence type="ECO:0000256" key="4">
    <source>
        <dbReference type="ARBA" id="ARBA00022692"/>
    </source>
</evidence>
<evidence type="ECO:0000256" key="3">
    <source>
        <dbReference type="ARBA" id="ARBA00022473"/>
    </source>
</evidence>
<feature type="transmembrane region" description="Helical" evidence="9">
    <location>
        <begin position="261"/>
        <end position="280"/>
    </location>
</feature>
<evidence type="ECO:0000259" key="10">
    <source>
        <dbReference type="PROSITE" id="PS50261"/>
    </source>
</evidence>
<dbReference type="GO" id="GO:0035567">
    <property type="term" value="P:non-canonical Wnt signaling pathway"/>
    <property type="evidence" value="ECO:0007669"/>
    <property type="project" value="TreeGrafter"/>
</dbReference>
<dbReference type="Gene3D" id="1.20.1070.10">
    <property type="entry name" value="Rhodopsin 7-helix transmembrane proteins"/>
    <property type="match status" value="1"/>
</dbReference>
<dbReference type="AlphaFoldDB" id="A0AA35T2V3"/>
<dbReference type="InterPro" id="IPR047105">
    <property type="entry name" value="Frizzled-4/Mom-5_7TM"/>
</dbReference>
<dbReference type="GO" id="GO:0017147">
    <property type="term" value="F:Wnt-protein binding"/>
    <property type="evidence" value="ECO:0007669"/>
    <property type="project" value="TreeGrafter"/>
</dbReference>
<dbReference type="GO" id="GO:0005886">
    <property type="term" value="C:plasma membrane"/>
    <property type="evidence" value="ECO:0007669"/>
    <property type="project" value="TreeGrafter"/>
</dbReference>
<organism evidence="11 12">
    <name type="scientific">Geodia barretti</name>
    <name type="common">Barrett's horny sponge</name>
    <dbReference type="NCBI Taxonomy" id="519541"/>
    <lineage>
        <taxon>Eukaryota</taxon>
        <taxon>Metazoa</taxon>
        <taxon>Porifera</taxon>
        <taxon>Demospongiae</taxon>
        <taxon>Heteroscleromorpha</taxon>
        <taxon>Tetractinellida</taxon>
        <taxon>Astrophorina</taxon>
        <taxon>Geodiidae</taxon>
        <taxon>Geodia</taxon>
    </lineage>
</organism>
<dbReference type="CDD" id="cd13951">
    <property type="entry name" value="7tmF_Frizzled_SMO"/>
    <property type="match status" value="1"/>
</dbReference>
<feature type="transmembrane region" description="Helical" evidence="9">
    <location>
        <begin position="358"/>
        <end position="376"/>
    </location>
</feature>
<keyword evidence="4 9" id="KW-0812">Transmembrane</keyword>
<feature type="transmembrane region" description="Helical" evidence="9">
    <location>
        <begin position="530"/>
        <end position="552"/>
    </location>
</feature>
<feature type="compositionally biased region" description="Low complexity" evidence="8">
    <location>
        <begin position="164"/>
        <end position="176"/>
    </location>
</feature>
<sequence length="595" mass="66329">MRKMLRDRILQHPLLCRRLCQRNASPLRPFRYVRTCPGTILFFLTFGATPARRKLTKNWNSFVSSLKSIAQGPLSFSFVPFTLLFALMNIPSECSVHVSVSVCMYVTDVNQYSISGQVVFPGRTTSTVTTMKTMTCVFGPQEQLNEVTIPPNLVSPGDTPSPPTDSSGSSMSTAATDQTMSTRCPIEMVVARKLRNKSFSFAGIDNCGPGCGGIYFSDSQRNIVAPLFILLFAFVCILFTAFTVATFFINRNRFHYPERPIVYLSLCYLILSGAYFIGAISKLVGGGDVSFGCTATYARSTEEVEHLITETQYSAEVIPALPSRFVFQSLPNDNVTLRTASCVILFLLAYYTQMAASLWWVILTFTWFLAAVLKWGEEAVARLWPLYHVVTWSLPAVQTILVLALQLVDGDQLSGLCYPGQFSRVALGVFVYMPLLIYLLLGTVFLVIGFSALVKIRHALERDPVKARKLGRLIIRIGVYAGLYILTNSILLFIHTYELAERESWEKSYVEGETCRSNSNPSQCENSPNFAAFLIRYIALFFVGICSTSWVFSKKTLSTWTKFFQSCGCGHAGKSDVSQAYGLPEKDPRRLQTAV</sequence>
<gene>
    <name evidence="11" type="ORF">GBAR_LOCUS22664</name>
</gene>
<evidence type="ECO:0000256" key="7">
    <source>
        <dbReference type="ARBA" id="ARBA00023170"/>
    </source>
</evidence>
<feature type="transmembrane region" description="Helical" evidence="9">
    <location>
        <begin position="69"/>
        <end position="87"/>
    </location>
</feature>
<feature type="transmembrane region" description="Helical" evidence="9">
    <location>
        <begin position="383"/>
        <end position="405"/>
    </location>
</feature>
<dbReference type="InterPro" id="IPR017981">
    <property type="entry name" value="GPCR_2-like_7TM"/>
</dbReference>
<protein>
    <submittedName>
        <fullName evidence="11">Frizzled-7-B</fullName>
    </submittedName>
</protein>
<feature type="transmembrane region" description="Helical" evidence="9">
    <location>
        <begin position="473"/>
        <end position="494"/>
    </location>
</feature>
<evidence type="ECO:0000256" key="1">
    <source>
        <dbReference type="ARBA" id="ARBA00004141"/>
    </source>
</evidence>
<comment type="subcellular location">
    <subcellularLocation>
        <location evidence="1">Membrane</location>
        <topology evidence="1">Multi-pass membrane protein</topology>
    </subcellularLocation>
</comment>
<feature type="transmembrane region" description="Helical" evidence="9">
    <location>
        <begin position="32"/>
        <end position="49"/>
    </location>
</feature>
<accession>A0AA35T2V3</accession>
<feature type="domain" description="G-protein coupled receptors family 2 profile 2" evidence="10">
    <location>
        <begin position="225"/>
        <end position="518"/>
    </location>
</feature>
<dbReference type="PROSITE" id="PS50261">
    <property type="entry name" value="G_PROTEIN_RECEP_F2_4"/>
    <property type="match status" value="1"/>
</dbReference>
<dbReference type="Pfam" id="PF01534">
    <property type="entry name" value="Frizzled"/>
    <property type="match status" value="1"/>
</dbReference>
<evidence type="ECO:0000313" key="11">
    <source>
        <dbReference type="EMBL" id="CAI8040755.1"/>
    </source>
</evidence>
<dbReference type="GO" id="GO:0042813">
    <property type="term" value="F:Wnt receptor activity"/>
    <property type="evidence" value="ECO:0007669"/>
    <property type="project" value="TreeGrafter"/>
</dbReference>
<dbReference type="PRINTS" id="PR00489">
    <property type="entry name" value="FRIZZLED"/>
</dbReference>
<comment type="similarity">
    <text evidence="2">Belongs to the G-protein coupled receptor Fz/Smo family.</text>
</comment>
<dbReference type="Proteomes" id="UP001174909">
    <property type="component" value="Unassembled WGS sequence"/>
</dbReference>
<evidence type="ECO:0000256" key="8">
    <source>
        <dbReference type="SAM" id="MobiDB-lite"/>
    </source>
</evidence>
<keyword evidence="6 9" id="KW-0472">Membrane</keyword>
<keyword evidence="7" id="KW-0675">Receptor</keyword>
<dbReference type="GO" id="GO:0060070">
    <property type="term" value="P:canonical Wnt signaling pathway"/>
    <property type="evidence" value="ECO:0007669"/>
    <property type="project" value="TreeGrafter"/>
</dbReference>
<keyword evidence="12" id="KW-1185">Reference proteome</keyword>
<dbReference type="PANTHER" id="PTHR11309">
    <property type="entry name" value="FRIZZLED"/>
    <property type="match status" value="1"/>
</dbReference>
<dbReference type="EMBL" id="CASHTH010003129">
    <property type="protein sequence ID" value="CAI8040755.1"/>
    <property type="molecule type" value="Genomic_DNA"/>
</dbReference>
<dbReference type="InterPro" id="IPR015526">
    <property type="entry name" value="Frizzled/SFRP"/>
</dbReference>
<evidence type="ECO:0000256" key="5">
    <source>
        <dbReference type="ARBA" id="ARBA00022989"/>
    </source>
</evidence>
<name>A0AA35T2V3_GEOBA</name>
<comment type="caution">
    <text evidence="11">The sequence shown here is derived from an EMBL/GenBank/DDBJ whole genome shotgun (WGS) entry which is preliminary data.</text>
</comment>
<feature type="transmembrane region" description="Helical" evidence="9">
    <location>
        <begin position="425"/>
        <end position="453"/>
    </location>
</feature>
<proteinExistence type="inferred from homology"/>
<keyword evidence="5 9" id="KW-1133">Transmembrane helix</keyword>
<evidence type="ECO:0000256" key="2">
    <source>
        <dbReference type="ARBA" id="ARBA00008077"/>
    </source>
</evidence>